<gene>
    <name evidence="1" type="ORF">AVEN_232606_1</name>
</gene>
<dbReference type="EMBL" id="BGPR01268515">
    <property type="protein sequence ID" value="GBM91945.1"/>
    <property type="molecule type" value="Genomic_DNA"/>
</dbReference>
<protein>
    <submittedName>
        <fullName evidence="1">Uncharacterized protein</fullName>
    </submittedName>
</protein>
<sequence>MLILWQEKEFYRGFNESQAIEPRLWRQNEASRKRWNYDPVSTRSVNTVNILCDVTSCRKKYKYQATLNDRSVRVWSAVESDELTDIERY</sequence>
<dbReference type="AlphaFoldDB" id="A0A4Y2JQ57"/>
<organism evidence="1 2">
    <name type="scientific">Araneus ventricosus</name>
    <name type="common">Orbweaver spider</name>
    <name type="synonym">Epeira ventricosa</name>
    <dbReference type="NCBI Taxonomy" id="182803"/>
    <lineage>
        <taxon>Eukaryota</taxon>
        <taxon>Metazoa</taxon>
        <taxon>Ecdysozoa</taxon>
        <taxon>Arthropoda</taxon>
        <taxon>Chelicerata</taxon>
        <taxon>Arachnida</taxon>
        <taxon>Araneae</taxon>
        <taxon>Araneomorphae</taxon>
        <taxon>Entelegynae</taxon>
        <taxon>Araneoidea</taxon>
        <taxon>Araneidae</taxon>
        <taxon>Araneus</taxon>
    </lineage>
</organism>
<proteinExistence type="predicted"/>
<evidence type="ECO:0000313" key="1">
    <source>
        <dbReference type="EMBL" id="GBM91945.1"/>
    </source>
</evidence>
<reference evidence="1 2" key="1">
    <citation type="journal article" date="2019" name="Sci. Rep.">
        <title>Orb-weaving spider Araneus ventricosus genome elucidates the spidroin gene catalogue.</title>
        <authorList>
            <person name="Kono N."/>
            <person name="Nakamura H."/>
            <person name="Ohtoshi R."/>
            <person name="Moran D.A.P."/>
            <person name="Shinohara A."/>
            <person name="Yoshida Y."/>
            <person name="Fujiwara M."/>
            <person name="Mori M."/>
            <person name="Tomita M."/>
            <person name="Arakawa K."/>
        </authorList>
    </citation>
    <scope>NUCLEOTIDE SEQUENCE [LARGE SCALE GENOMIC DNA]</scope>
</reference>
<keyword evidence="2" id="KW-1185">Reference proteome</keyword>
<name>A0A4Y2JQ57_ARAVE</name>
<comment type="caution">
    <text evidence="1">The sequence shown here is derived from an EMBL/GenBank/DDBJ whole genome shotgun (WGS) entry which is preliminary data.</text>
</comment>
<evidence type="ECO:0000313" key="2">
    <source>
        <dbReference type="Proteomes" id="UP000499080"/>
    </source>
</evidence>
<accession>A0A4Y2JQ57</accession>
<dbReference type="Proteomes" id="UP000499080">
    <property type="component" value="Unassembled WGS sequence"/>
</dbReference>